<reference evidence="2 3" key="1">
    <citation type="submission" date="2016-01" db="EMBL/GenBank/DDBJ databases">
        <title>The new phylogeny of the genus Mycobacterium.</title>
        <authorList>
            <person name="Tarcisio F."/>
            <person name="Conor M."/>
            <person name="Antonella G."/>
            <person name="Elisabetta G."/>
            <person name="Giulia F.S."/>
            <person name="Sara T."/>
            <person name="Anna F."/>
            <person name="Clotilde B."/>
            <person name="Roberto B."/>
            <person name="Veronica D.S."/>
            <person name="Fabio R."/>
            <person name="Monica P."/>
            <person name="Olivier J."/>
            <person name="Enrico T."/>
            <person name="Nicola S."/>
        </authorList>
    </citation>
    <scope>NUCLEOTIDE SEQUENCE [LARGE SCALE GENOMIC DNA]</scope>
    <source>
        <strain evidence="2 3">DSM 45176</strain>
    </source>
</reference>
<feature type="region of interest" description="Disordered" evidence="1">
    <location>
        <begin position="49"/>
        <end position="72"/>
    </location>
</feature>
<evidence type="ECO:0000313" key="2">
    <source>
        <dbReference type="EMBL" id="ORW63541.1"/>
    </source>
</evidence>
<accession>A0A1X2BJ25</accession>
<protein>
    <submittedName>
        <fullName evidence="2">Uncharacterized protein</fullName>
    </submittedName>
</protein>
<evidence type="ECO:0000256" key="1">
    <source>
        <dbReference type="SAM" id="MobiDB-lite"/>
    </source>
</evidence>
<proteinExistence type="predicted"/>
<evidence type="ECO:0000313" key="3">
    <source>
        <dbReference type="Proteomes" id="UP000193087"/>
    </source>
</evidence>
<dbReference type="EMBL" id="LQPQ01000209">
    <property type="protein sequence ID" value="ORW63541.1"/>
    <property type="molecule type" value="Genomic_DNA"/>
</dbReference>
<dbReference type="STRING" id="486698.AWC22_00495"/>
<keyword evidence="3" id="KW-1185">Reference proteome</keyword>
<organism evidence="2 3">
    <name type="scientific">Mycobacterium riyadhense</name>
    <dbReference type="NCBI Taxonomy" id="486698"/>
    <lineage>
        <taxon>Bacteria</taxon>
        <taxon>Bacillati</taxon>
        <taxon>Actinomycetota</taxon>
        <taxon>Actinomycetes</taxon>
        <taxon>Mycobacteriales</taxon>
        <taxon>Mycobacteriaceae</taxon>
        <taxon>Mycobacterium</taxon>
    </lineage>
</organism>
<dbReference type="Proteomes" id="UP000193087">
    <property type="component" value="Unassembled WGS sequence"/>
</dbReference>
<dbReference type="RefSeq" id="WP_085252687.1">
    <property type="nucleotide sequence ID" value="NZ_CAJMWI010000001.1"/>
</dbReference>
<name>A0A1X2BJ25_9MYCO</name>
<comment type="caution">
    <text evidence="2">The sequence shown here is derived from an EMBL/GenBank/DDBJ whole genome shotgun (WGS) entry which is preliminary data.</text>
</comment>
<dbReference type="AlphaFoldDB" id="A0A1X2BJ25"/>
<sequence length="72" mass="7565">MSTANAAELRRLRGELLQRIAAHPASTWSPSLLALVVAAVDLQFGGTSGDGDAINGAGRTRPGLRVVRPDER</sequence>
<gene>
    <name evidence="2" type="ORF">AWC22_00495</name>
</gene>
<dbReference type="GeneID" id="93496088"/>